<dbReference type="InterPro" id="IPR011010">
    <property type="entry name" value="DNA_brk_join_enz"/>
</dbReference>
<dbReference type="InterPro" id="IPR050090">
    <property type="entry name" value="Tyrosine_recombinase_XerCD"/>
</dbReference>
<dbReference type="CDD" id="cd00397">
    <property type="entry name" value="DNA_BRE_C"/>
    <property type="match status" value="1"/>
</dbReference>
<dbReference type="InterPro" id="IPR013762">
    <property type="entry name" value="Integrase-like_cat_sf"/>
</dbReference>
<evidence type="ECO:0000313" key="4">
    <source>
        <dbReference type="EMBL" id="KKL66490.1"/>
    </source>
</evidence>
<dbReference type="Pfam" id="PF00589">
    <property type="entry name" value="Phage_integrase"/>
    <property type="match status" value="1"/>
</dbReference>
<organism evidence="4">
    <name type="scientific">marine sediment metagenome</name>
    <dbReference type="NCBI Taxonomy" id="412755"/>
    <lineage>
        <taxon>unclassified sequences</taxon>
        <taxon>metagenomes</taxon>
        <taxon>ecological metagenomes</taxon>
    </lineage>
</organism>
<name>A0A0F9GAD9_9ZZZZ</name>
<keyword evidence="1" id="KW-0238">DNA-binding</keyword>
<dbReference type="PANTHER" id="PTHR30349:SF41">
    <property type="entry name" value="INTEGRASE_RECOMBINASE PROTEIN MJ0367-RELATED"/>
    <property type="match status" value="1"/>
</dbReference>
<comment type="caution">
    <text evidence="4">The sequence shown here is derived from an EMBL/GenBank/DDBJ whole genome shotgun (WGS) entry which is preliminary data.</text>
</comment>
<dbReference type="GO" id="GO:0003677">
    <property type="term" value="F:DNA binding"/>
    <property type="evidence" value="ECO:0007669"/>
    <property type="project" value="UniProtKB-KW"/>
</dbReference>
<proteinExistence type="predicted"/>
<feature type="domain" description="Tyr recombinase" evidence="3">
    <location>
        <begin position="2"/>
        <end position="173"/>
    </location>
</feature>
<keyword evidence="2" id="KW-0233">DNA recombination</keyword>
<dbReference type="InterPro" id="IPR002104">
    <property type="entry name" value="Integrase_catalytic"/>
</dbReference>
<dbReference type="GO" id="GO:0006310">
    <property type="term" value="P:DNA recombination"/>
    <property type="evidence" value="ECO:0007669"/>
    <property type="project" value="UniProtKB-KW"/>
</dbReference>
<protein>
    <recommendedName>
        <fullName evidence="3">Tyr recombinase domain-containing protein</fullName>
    </recommendedName>
</protein>
<dbReference type="EMBL" id="LAZR01027185">
    <property type="protein sequence ID" value="KKL66490.1"/>
    <property type="molecule type" value="Genomic_DNA"/>
</dbReference>
<reference evidence="4" key="1">
    <citation type="journal article" date="2015" name="Nature">
        <title>Complex archaea that bridge the gap between prokaryotes and eukaryotes.</title>
        <authorList>
            <person name="Spang A."/>
            <person name="Saw J.H."/>
            <person name="Jorgensen S.L."/>
            <person name="Zaremba-Niedzwiedzka K."/>
            <person name="Martijn J."/>
            <person name="Lind A.E."/>
            <person name="van Eijk R."/>
            <person name="Schleper C."/>
            <person name="Guy L."/>
            <person name="Ettema T.J."/>
        </authorList>
    </citation>
    <scope>NUCLEOTIDE SEQUENCE</scope>
</reference>
<evidence type="ECO:0000256" key="1">
    <source>
        <dbReference type="ARBA" id="ARBA00023125"/>
    </source>
</evidence>
<evidence type="ECO:0000259" key="3">
    <source>
        <dbReference type="PROSITE" id="PS51898"/>
    </source>
</evidence>
<dbReference type="Gene3D" id="1.10.443.10">
    <property type="entry name" value="Intergrase catalytic core"/>
    <property type="match status" value="1"/>
</dbReference>
<dbReference type="PANTHER" id="PTHR30349">
    <property type="entry name" value="PHAGE INTEGRASE-RELATED"/>
    <property type="match status" value="1"/>
</dbReference>
<dbReference type="GO" id="GO:0015074">
    <property type="term" value="P:DNA integration"/>
    <property type="evidence" value="ECO:0007669"/>
    <property type="project" value="InterPro"/>
</dbReference>
<accession>A0A0F9GAD9</accession>
<dbReference type="AlphaFoldDB" id="A0A0F9GAD9"/>
<evidence type="ECO:0000256" key="2">
    <source>
        <dbReference type="ARBA" id="ARBA00023172"/>
    </source>
</evidence>
<sequence>MSERRYLGDSEINFLQTESFVENKRGRKRKVPYYLIIQTLLHTGLRVSELCSLIPQDINFSERIIHVRGKGGNKRSVDINTEISSLLRLHIANKKIKVKEKVFPYHRSSINKMMQKYKESWGPHMLRHTYAKKVLENVGNIRFLQKQLGHKSLNTTAQYLKMLPFKKQKELLENLLDEE</sequence>
<gene>
    <name evidence="4" type="ORF">LCGC14_2144470</name>
</gene>
<dbReference type="PROSITE" id="PS51898">
    <property type="entry name" value="TYR_RECOMBINASE"/>
    <property type="match status" value="1"/>
</dbReference>
<dbReference type="SUPFAM" id="SSF56349">
    <property type="entry name" value="DNA breaking-rejoining enzymes"/>
    <property type="match status" value="1"/>
</dbReference>